<dbReference type="GeneID" id="92032683"/>
<evidence type="ECO:0000313" key="1">
    <source>
        <dbReference type="EMBL" id="KAK7539737.1"/>
    </source>
</evidence>
<evidence type="ECO:0000313" key="2">
    <source>
        <dbReference type="Proteomes" id="UP001360953"/>
    </source>
</evidence>
<sequence>MPAPALGDVIPRRPVAREETPWPAPGPLASGRLCRFFPPFPPTAAFPLHRRVPLPAPIWRGPNLTATRVSIGTAADFAVTASFRGIVWEEHCASSQSHHLSHLGCTTNSRPRGSLFALGLTWKSVNKMCSWLSNAETAAPKKSETPAQKYALGRISLSRHESAQVGKSRLVLGGGRIHDRLVRPQHQGPQLDIFGSKPARCSCRDPALAPAKPILTRRHTNDTYRSIASGEKDHFSNKLKPIAPSPCPCSWQHTGTRSSNLPGSGAEMIGASSAMQSARATTLHRSSLCIALRLWQ</sequence>
<keyword evidence="2" id="KW-1185">Reference proteome</keyword>
<organism evidence="1 2">
    <name type="scientific">Phyllosticta citribraziliensis</name>
    <dbReference type="NCBI Taxonomy" id="989973"/>
    <lineage>
        <taxon>Eukaryota</taxon>
        <taxon>Fungi</taxon>
        <taxon>Dikarya</taxon>
        <taxon>Ascomycota</taxon>
        <taxon>Pezizomycotina</taxon>
        <taxon>Dothideomycetes</taxon>
        <taxon>Dothideomycetes incertae sedis</taxon>
        <taxon>Botryosphaeriales</taxon>
        <taxon>Phyllostictaceae</taxon>
        <taxon>Phyllosticta</taxon>
    </lineage>
</organism>
<dbReference type="RefSeq" id="XP_066657008.1">
    <property type="nucleotide sequence ID" value="XM_066799777.1"/>
</dbReference>
<comment type="caution">
    <text evidence="1">The sequence shown here is derived from an EMBL/GenBank/DDBJ whole genome shotgun (WGS) entry which is preliminary data.</text>
</comment>
<accession>A0ABR1LX51</accession>
<protein>
    <submittedName>
        <fullName evidence="1">Uncharacterized protein</fullName>
    </submittedName>
</protein>
<dbReference type="Proteomes" id="UP001360953">
    <property type="component" value="Unassembled WGS sequence"/>
</dbReference>
<gene>
    <name evidence="1" type="ORF">J3D65DRAFT_619635</name>
</gene>
<dbReference type="EMBL" id="JBBPEH010000004">
    <property type="protein sequence ID" value="KAK7539737.1"/>
    <property type="molecule type" value="Genomic_DNA"/>
</dbReference>
<reference evidence="1 2" key="1">
    <citation type="submission" date="2024-04" db="EMBL/GenBank/DDBJ databases">
        <title>Phyllosticta paracitricarpa is synonymous to the EU quarantine fungus P. citricarpa based on phylogenomic analyses.</title>
        <authorList>
            <consortium name="Lawrence Berkeley National Laboratory"/>
            <person name="Van ingen-buijs V.A."/>
            <person name="Van westerhoven A.C."/>
            <person name="Haridas S."/>
            <person name="Skiadas P."/>
            <person name="Martin F."/>
            <person name="Groenewald J.Z."/>
            <person name="Crous P.W."/>
            <person name="Seidl M.F."/>
        </authorList>
    </citation>
    <scope>NUCLEOTIDE SEQUENCE [LARGE SCALE GENOMIC DNA]</scope>
    <source>
        <strain evidence="1 2">CPC 17464</strain>
    </source>
</reference>
<proteinExistence type="predicted"/>
<name>A0ABR1LX51_9PEZI</name>